<proteinExistence type="predicted"/>
<dbReference type="AlphaFoldDB" id="A0AAW0KEX8"/>
<reference evidence="1 2" key="1">
    <citation type="journal article" date="2018" name="Sci. Data">
        <title>The draft genome sequence of cork oak.</title>
        <authorList>
            <person name="Ramos A.M."/>
            <person name="Usie A."/>
            <person name="Barbosa P."/>
            <person name="Barros P.M."/>
            <person name="Capote T."/>
            <person name="Chaves I."/>
            <person name="Simoes F."/>
            <person name="Abreu I."/>
            <person name="Carrasquinho I."/>
            <person name="Faro C."/>
            <person name="Guimaraes J.B."/>
            <person name="Mendonca D."/>
            <person name="Nobrega F."/>
            <person name="Rodrigues L."/>
            <person name="Saibo N.J.M."/>
            <person name="Varela M.C."/>
            <person name="Egas C."/>
            <person name="Matos J."/>
            <person name="Miguel C.M."/>
            <person name="Oliveira M.M."/>
            <person name="Ricardo C.P."/>
            <person name="Goncalves S."/>
        </authorList>
    </citation>
    <scope>NUCLEOTIDE SEQUENCE [LARGE SCALE GENOMIC DNA]</scope>
    <source>
        <strain evidence="2">cv. HL8</strain>
    </source>
</reference>
<evidence type="ECO:0000313" key="1">
    <source>
        <dbReference type="EMBL" id="KAK7837400.1"/>
    </source>
</evidence>
<organism evidence="1 2">
    <name type="scientific">Quercus suber</name>
    <name type="common">Cork oak</name>
    <dbReference type="NCBI Taxonomy" id="58331"/>
    <lineage>
        <taxon>Eukaryota</taxon>
        <taxon>Viridiplantae</taxon>
        <taxon>Streptophyta</taxon>
        <taxon>Embryophyta</taxon>
        <taxon>Tracheophyta</taxon>
        <taxon>Spermatophyta</taxon>
        <taxon>Magnoliopsida</taxon>
        <taxon>eudicotyledons</taxon>
        <taxon>Gunneridae</taxon>
        <taxon>Pentapetalae</taxon>
        <taxon>rosids</taxon>
        <taxon>fabids</taxon>
        <taxon>Fagales</taxon>
        <taxon>Fagaceae</taxon>
        <taxon>Quercus</taxon>
    </lineage>
</organism>
<name>A0AAW0KEX8_QUESU</name>
<dbReference type="EMBL" id="PKMF04000330">
    <property type="protein sequence ID" value="KAK7837400.1"/>
    <property type="molecule type" value="Genomic_DNA"/>
</dbReference>
<dbReference type="InterPro" id="IPR013783">
    <property type="entry name" value="Ig-like_fold"/>
</dbReference>
<protein>
    <submittedName>
        <fullName evidence="1">Mannosylglycoprotein endo-beta-mannosidase</fullName>
    </submittedName>
</protein>
<dbReference type="Proteomes" id="UP000237347">
    <property type="component" value="Unassembled WGS sequence"/>
</dbReference>
<dbReference type="PANTHER" id="PTHR43536:SF1">
    <property type="entry name" value="MANNOSYLGLYCOPROTEIN ENDO-BETA-MANNOSIDASE"/>
    <property type="match status" value="1"/>
</dbReference>
<dbReference type="SUPFAM" id="SSF49303">
    <property type="entry name" value="beta-Galactosidase/glucuronidase domain"/>
    <property type="match status" value="1"/>
</dbReference>
<dbReference type="InterPro" id="IPR043534">
    <property type="entry name" value="EBDG/EBM"/>
</dbReference>
<dbReference type="GO" id="GO:0004553">
    <property type="term" value="F:hydrolase activity, hydrolyzing O-glycosyl compounds"/>
    <property type="evidence" value="ECO:0007669"/>
    <property type="project" value="InterPro"/>
</dbReference>
<dbReference type="PANTHER" id="PTHR43536">
    <property type="entry name" value="MANNOSYLGLYCOPROTEIN ENDO-BETA-MANNOSIDASE"/>
    <property type="match status" value="1"/>
</dbReference>
<dbReference type="InterPro" id="IPR036156">
    <property type="entry name" value="Beta-gal/glucu_dom_sf"/>
</dbReference>
<comment type="caution">
    <text evidence="1">The sequence shown here is derived from an EMBL/GenBank/DDBJ whole genome shotgun (WGS) entry which is preliminary data.</text>
</comment>
<dbReference type="Gene3D" id="2.60.40.10">
    <property type="entry name" value="Immunoglobulins"/>
    <property type="match status" value="1"/>
</dbReference>
<keyword evidence="2" id="KW-1185">Reference proteome</keyword>
<accession>A0AAW0KEX8</accession>
<evidence type="ECO:0000313" key="2">
    <source>
        <dbReference type="Proteomes" id="UP000237347"/>
    </source>
</evidence>
<sequence length="116" mass="13183">MIIKLNWLTTFNLELCWRAGLPVNSLVLIWKAQNPWTGLSDQLNDHLLHQLAGFYGCRCAAELIHVLLNLATYFIEQVVNTTSEELSNIAIEASVWDLEGTFPYYKVFENLSAPAK</sequence>
<gene>
    <name evidence="1" type="primary">EBM_8</name>
    <name evidence="1" type="ORF">CFP56_021298</name>
</gene>